<keyword evidence="1" id="KW-0812">Transmembrane</keyword>
<name>A0AAW1GUQ6_SAPOF</name>
<evidence type="ECO:0000256" key="1">
    <source>
        <dbReference type="SAM" id="Phobius"/>
    </source>
</evidence>
<accession>A0AAW1GUQ6</accession>
<evidence type="ECO:0000313" key="3">
    <source>
        <dbReference type="Proteomes" id="UP001443914"/>
    </source>
</evidence>
<reference evidence="2" key="1">
    <citation type="submission" date="2024-03" db="EMBL/GenBank/DDBJ databases">
        <title>WGS assembly of Saponaria officinalis var. Norfolk2.</title>
        <authorList>
            <person name="Jenkins J."/>
            <person name="Shu S."/>
            <person name="Grimwood J."/>
            <person name="Barry K."/>
            <person name="Goodstein D."/>
            <person name="Schmutz J."/>
            <person name="Leebens-Mack J."/>
            <person name="Osbourn A."/>
        </authorList>
    </citation>
    <scope>NUCLEOTIDE SEQUENCE [LARGE SCALE GENOMIC DNA]</scope>
    <source>
        <strain evidence="2">JIC</strain>
    </source>
</reference>
<keyword evidence="3" id="KW-1185">Reference proteome</keyword>
<organism evidence="2 3">
    <name type="scientific">Saponaria officinalis</name>
    <name type="common">Common soapwort</name>
    <name type="synonym">Lychnis saponaria</name>
    <dbReference type="NCBI Taxonomy" id="3572"/>
    <lineage>
        <taxon>Eukaryota</taxon>
        <taxon>Viridiplantae</taxon>
        <taxon>Streptophyta</taxon>
        <taxon>Embryophyta</taxon>
        <taxon>Tracheophyta</taxon>
        <taxon>Spermatophyta</taxon>
        <taxon>Magnoliopsida</taxon>
        <taxon>eudicotyledons</taxon>
        <taxon>Gunneridae</taxon>
        <taxon>Pentapetalae</taxon>
        <taxon>Caryophyllales</taxon>
        <taxon>Caryophyllaceae</taxon>
        <taxon>Caryophylleae</taxon>
        <taxon>Saponaria</taxon>
    </lineage>
</organism>
<feature type="transmembrane region" description="Helical" evidence="1">
    <location>
        <begin position="131"/>
        <end position="149"/>
    </location>
</feature>
<dbReference type="EMBL" id="JBDFQZ010000014">
    <property type="protein sequence ID" value="KAK9666788.1"/>
    <property type="molecule type" value="Genomic_DNA"/>
</dbReference>
<proteinExistence type="predicted"/>
<protein>
    <submittedName>
        <fullName evidence="2">Uncharacterized protein</fullName>
    </submittedName>
</protein>
<gene>
    <name evidence="2" type="ORF">RND81_14G211300</name>
</gene>
<dbReference type="Proteomes" id="UP001443914">
    <property type="component" value="Unassembled WGS sequence"/>
</dbReference>
<evidence type="ECO:0000313" key="2">
    <source>
        <dbReference type="EMBL" id="KAK9666788.1"/>
    </source>
</evidence>
<dbReference type="AlphaFoldDB" id="A0AAW1GUQ6"/>
<keyword evidence="1" id="KW-1133">Transmembrane helix</keyword>
<keyword evidence="1" id="KW-0472">Membrane</keyword>
<sequence>MNGEQKRPYEEVCFLLKCHNESNYNKGRYAKGICQLLGGVWCGGRKMLEPIPVKRNRNCSSRQWSRSTQLPSCNNCFSLLLLHKHTNGFTSLASTSMKRKKDNRVDVIVDKAKTCLCQSQKVKNYIWARSLIQLLCVPVFVQFVFSFVVKRLEGG</sequence>
<comment type="caution">
    <text evidence="2">The sequence shown here is derived from an EMBL/GenBank/DDBJ whole genome shotgun (WGS) entry which is preliminary data.</text>
</comment>